<dbReference type="NCBIfam" id="TIGR03920">
    <property type="entry name" value="T7SS_EccD"/>
    <property type="match status" value="1"/>
</dbReference>
<name>A0A5N0TFX0_9MICO</name>
<feature type="transmembrane region" description="Helical" evidence="7">
    <location>
        <begin position="364"/>
        <end position="387"/>
    </location>
</feature>
<evidence type="ECO:0000259" key="8">
    <source>
        <dbReference type="Pfam" id="PF19053"/>
    </source>
</evidence>
<keyword evidence="4 7" id="KW-0812">Transmembrane</keyword>
<evidence type="ECO:0000256" key="3">
    <source>
        <dbReference type="ARBA" id="ARBA00022475"/>
    </source>
</evidence>
<feature type="transmembrane region" description="Helical" evidence="7">
    <location>
        <begin position="316"/>
        <end position="335"/>
    </location>
</feature>
<feature type="transmembrane region" description="Helical" evidence="7">
    <location>
        <begin position="426"/>
        <end position="445"/>
    </location>
</feature>
<feature type="transmembrane region" description="Helical" evidence="7">
    <location>
        <begin position="341"/>
        <end position="357"/>
    </location>
</feature>
<dbReference type="EMBL" id="VYUY01000015">
    <property type="protein sequence ID" value="KAA9132169.1"/>
    <property type="molecule type" value="Genomic_DNA"/>
</dbReference>
<dbReference type="InterPro" id="IPR024962">
    <property type="entry name" value="YukD-like"/>
</dbReference>
<feature type="transmembrane region" description="Helical" evidence="7">
    <location>
        <begin position="148"/>
        <end position="167"/>
    </location>
</feature>
<accession>A0A5N0TFX0</accession>
<evidence type="ECO:0000256" key="4">
    <source>
        <dbReference type="ARBA" id="ARBA00022692"/>
    </source>
</evidence>
<dbReference type="Pfam" id="PF08817">
    <property type="entry name" value="YukD"/>
    <property type="match status" value="1"/>
</dbReference>
<feature type="transmembrane region" description="Helical" evidence="7">
    <location>
        <begin position="232"/>
        <end position="251"/>
    </location>
</feature>
<proteinExistence type="inferred from homology"/>
<feature type="transmembrane region" description="Helical" evidence="7">
    <location>
        <begin position="393"/>
        <end position="414"/>
    </location>
</feature>
<dbReference type="InterPro" id="IPR006707">
    <property type="entry name" value="T7SS_EccD"/>
</dbReference>
<evidence type="ECO:0000313" key="10">
    <source>
        <dbReference type="Proteomes" id="UP000326838"/>
    </source>
</evidence>
<keyword evidence="10" id="KW-1185">Reference proteome</keyword>
<evidence type="ECO:0000256" key="6">
    <source>
        <dbReference type="ARBA" id="ARBA00023136"/>
    </source>
</evidence>
<dbReference type="Pfam" id="PF19053">
    <property type="entry name" value="EccD"/>
    <property type="match status" value="1"/>
</dbReference>
<keyword evidence="3" id="KW-1003">Cell membrane</keyword>
<keyword evidence="6 7" id="KW-0472">Membrane</keyword>
<dbReference type="Proteomes" id="UP000326838">
    <property type="component" value="Unassembled WGS sequence"/>
</dbReference>
<comment type="subcellular location">
    <subcellularLocation>
        <location evidence="1">Cell membrane</location>
        <topology evidence="1">Multi-pass membrane protein</topology>
    </subcellularLocation>
</comment>
<evidence type="ECO:0000313" key="9">
    <source>
        <dbReference type="EMBL" id="KAA9132169.1"/>
    </source>
</evidence>
<keyword evidence="5 7" id="KW-1133">Transmembrane helix</keyword>
<feature type="transmembrane region" description="Helical" evidence="7">
    <location>
        <begin position="179"/>
        <end position="195"/>
    </location>
</feature>
<sequence>MAQTMSAPRALLRISVQSEGRRLDIGVPAQVPLIEFMPGFARSLGVLDPTMTYAGYALQKADGTVLDVAQGAAPQDVEDGDVLTLARGGLLAQPRVYDDIVEAVIDATGRLNKPWSAQDNARTALAVSLTLLGVCAFLLLAAGPALGVGALIAGGGAVALLTVAAVVGRLGQLEAGQGLGIAAAVFAALAAYLAVPADLPLWGWPLAAAGLGMLVVAGISLALLPDGSDVQLVPLVLGGVIAVTALFAAIMPGDGTGAFALMIGVVATLGGALPWLVLSSTRIRVVSPQSDAEMFDDPVPIDADDVARRAARGQRILVALRVALGLAVIVGTPLVAAGSPVGAALCVLAFVAMMFPSRQAYARANVLAVMAVGTLGLAVAGLTASLAQPGLRLVLMLAIGAAAVIVVTVTLLSPKARTRLTRLADTAELMVVAVLLPLAVIAAGLA</sequence>
<protein>
    <submittedName>
        <fullName evidence="9">Type VII secretion integral membrane protein EccD</fullName>
    </submittedName>
</protein>
<feature type="transmembrane region" description="Helical" evidence="7">
    <location>
        <begin position="257"/>
        <end position="278"/>
    </location>
</feature>
<gene>
    <name evidence="9" type="primary">eccD</name>
    <name evidence="9" type="ORF">F6B40_10645</name>
</gene>
<dbReference type="InterPro" id="IPR044049">
    <property type="entry name" value="EccD_transm"/>
</dbReference>
<reference evidence="10" key="1">
    <citation type="submission" date="2019-09" db="EMBL/GenBank/DDBJ databases">
        <title>Mumia zhuanghuii sp. nov. isolated from the intestinal contents of plateau pika (Ochotona curzoniae) in the Qinghai-Tibet plateau of China.</title>
        <authorList>
            <person name="Tian Z."/>
        </authorList>
    </citation>
    <scope>NUCLEOTIDE SEQUENCE [LARGE SCALE GENOMIC DNA]</scope>
    <source>
        <strain evidence="10">L-033</strain>
    </source>
</reference>
<evidence type="ECO:0000256" key="1">
    <source>
        <dbReference type="ARBA" id="ARBA00004651"/>
    </source>
</evidence>
<evidence type="ECO:0000256" key="7">
    <source>
        <dbReference type="SAM" id="Phobius"/>
    </source>
</evidence>
<feature type="transmembrane region" description="Helical" evidence="7">
    <location>
        <begin position="123"/>
        <end position="142"/>
    </location>
</feature>
<organism evidence="9 10">
    <name type="scientific">Microbacterium caowuchunii</name>
    <dbReference type="NCBI Taxonomy" id="2614638"/>
    <lineage>
        <taxon>Bacteria</taxon>
        <taxon>Bacillati</taxon>
        <taxon>Actinomycetota</taxon>
        <taxon>Actinomycetes</taxon>
        <taxon>Micrococcales</taxon>
        <taxon>Microbacteriaceae</taxon>
        <taxon>Microbacterium</taxon>
    </lineage>
</organism>
<dbReference type="AlphaFoldDB" id="A0A5N0TFX0"/>
<evidence type="ECO:0000256" key="5">
    <source>
        <dbReference type="ARBA" id="ARBA00022989"/>
    </source>
</evidence>
<comment type="similarity">
    <text evidence="2">Belongs to the EccD/Snm4 family.</text>
</comment>
<feature type="domain" description="EccD-like transmembrane" evidence="8">
    <location>
        <begin position="122"/>
        <end position="445"/>
    </location>
</feature>
<dbReference type="Gene3D" id="3.10.20.90">
    <property type="entry name" value="Phosphatidylinositol 3-kinase Catalytic Subunit, Chain A, domain 1"/>
    <property type="match status" value="1"/>
</dbReference>
<comment type="caution">
    <text evidence="9">The sequence shown here is derived from an EMBL/GenBank/DDBJ whole genome shotgun (WGS) entry which is preliminary data.</text>
</comment>
<feature type="transmembrane region" description="Helical" evidence="7">
    <location>
        <begin position="201"/>
        <end position="225"/>
    </location>
</feature>
<dbReference type="GO" id="GO:0005886">
    <property type="term" value="C:plasma membrane"/>
    <property type="evidence" value="ECO:0007669"/>
    <property type="project" value="UniProtKB-SubCell"/>
</dbReference>
<evidence type="ECO:0000256" key="2">
    <source>
        <dbReference type="ARBA" id="ARBA00006162"/>
    </source>
</evidence>